<organism evidence="2 3">
    <name type="scientific">Pseudonocardia sediminis</name>
    <dbReference type="NCBI Taxonomy" id="1397368"/>
    <lineage>
        <taxon>Bacteria</taxon>
        <taxon>Bacillati</taxon>
        <taxon>Actinomycetota</taxon>
        <taxon>Actinomycetes</taxon>
        <taxon>Pseudonocardiales</taxon>
        <taxon>Pseudonocardiaceae</taxon>
        <taxon>Pseudonocardia</taxon>
    </lineage>
</organism>
<dbReference type="Proteomes" id="UP000291591">
    <property type="component" value="Unassembled WGS sequence"/>
</dbReference>
<evidence type="ECO:0000313" key="2">
    <source>
        <dbReference type="EMBL" id="RZT83249.1"/>
    </source>
</evidence>
<keyword evidence="1" id="KW-0812">Transmembrane</keyword>
<keyword evidence="3" id="KW-1185">Reference proteome</keyword>
<feature type="transmembrane region" description="Helical" evidence="1">
    <location>
        <begin position="6"/>
        <end position="30"/>
    </location>
</feature>
<sequence length="81" mass="8269">MHALRITTYVLTSLASLVFLAMVVYGYLAVQDLRNSLQSNPLFGGASSFSAPGAGDTGLDVGDNYANLCSANPGAPECVGG</sequence>
<accession>A0A4Q7UTF0</accession>
<evidence type="ECO:0000313" key="3">
    <source>
        <dbReference type="Proteomes" id="UP000291591"/>
    </source>
</evidence>
<reference evidence="2 3" key="1">
    <citation type="submission" date="2019-02" db="EMBL/GenBank/DDBJ databases">
        <title>Sequencing the genomes of 1000 actinobacteria strains.</title>
        <authorList>
            <person name="Klenk H.-P."/>
        </authorList>
    </citation>
    <scope>NUCLEOTIDE SEQUENCE [LARGE SCALE GENOMIC DNA]</scope>
    <source>
        <strain evidence="2 3">DSM 45779</strain>
    </source>
</reference>
<dbReference type="EMBL" id="SHKL01000001">
    <property type="protein sequence ID" value="RZT83249.1"/>
    <property type="molecule type" value="Genomic_DNA"/>
</dbReference>
<keyword evidence="1" id="KW-0472">Membrane</keyword>
<comment type="caution">
    <text evidence="2">The sequence shown here is derived from an EMBL/GenBank/DDBJ whole genome shotgun (WGS) entry which is preliminary data.</text>
</comment>
<dbReference type="AlphaFoldDB" id="A0A4Q7UTF0"/>
<gene>
    <name evidence="2" type="ORF">EV383_0048</name>
</gene>
<keyword evidence="1" id="KW-1133">Transmembrane helix</keyword>
<dbReference type="RefSeq" id="WP_130288028.1">
    <property type="nucleotide sequence ID" value="NZ_SHKL01000001.1"/>
</dbReference>
<protein>
    <submittedName>
        <fullName evidence="2">Uncharacterized protein</fullName>
    </submittedName>
</protein>
<proteinExistence type="predicted"/>
<evidence type="ECO:0000256" key="1">
    <source>
        <dbReference type="SAM" id="Phobius"/>
    </source>
</evidence>
<name>A0A4Q7UTF0_PSEST</name>